<accession>A0A382KE69</accession>
<gene>
    <name evidence="1" type="ORF">METZ01_LOCUS276158</name>
</gene>
<organism evidence="1">
    <name type="scientific">marine metagenome</name>
    <dbReference type="NCBI Taxonomy" id="408172"/>
    <lineage>
        <taxon>unclassified sequences</taxon>
        <taxon>metagenomes</taxon>
        <taxon>ecological metagenomes</taxon>
    </lineage>
</organism>
<evidence type="ECO:0000313" key="1">
    <source>
        <dbReference type="EMBL" id="SVC23304.1"/>
    </source>
</evidence>
<sequence>MLFSKQLTLFVLVGQPDTAVCDRTRKCMVPEKVSNVRQS</sequence>
<protein>
    <submittedName>
        <fullName evidence="1">Uncharacterized protein</fullName>
    </submittedName>
</protein>
<name>A0A382KE69_9ZZZZ</name>
<dbReference type="AlphaFoldDB" id="A0A382KE69"/>
<dbReference type="EMBL" id="UINC01080401">
    <property type="protein sequence ID" value="SVC23304.1"/>
    <property type="molecule type" value="Genomic_DNA"/>
</dbReference>
<feature type="non-terminal residue" evidence="1">
    <location>
        <position position="39"/>
    </location>
</feature>
<proteinExistence type="predicted"/>
<reference evidence="1" key="1">
    <citation type="submission" date="2018-05" db="EMBL/GenBank/DDBJ databases">
        <authorList>
            <person name="Lanie J.A."/>
            <person name="Ng W.-L."/>
            <person name="Kazmierczak K.M."/>
            <person name="Andrzejewski T.M."/>
            <person name="Davidsen T.M."/>
            <person name="Wayne K.J."/>
            <person name="Tettelin H."/>
            <person name="Glass J.I."/>
            <person name="Rusch D."/>
            <person name="Podicherti R."/>
            <person name="Tsui H.-C.T."/>
            <person name="Winkler M.E."/>
        </authorList>
    </citation>
    <scope>NUCLEOTIDE SEQUENCE</scope>
</reference>